<accession>A0A8C6RJ95</accession>
<dbReference type="PANTHER" id="PTHR35543">
    <property type="entry name" value="PROTEIN C11ORF74"/>
    <property type="match status" value="1"/>
</dbReference>
<gene>
    <name evidence="2" type="primary">Iftap</name>
</gene>
<reference evidence="2" key="1">
    <citation type="submission" date="2025-08" db="UniProtKB">
        <authorList>
            <consortium name="Ensembl"/>
        </authorList>
    </citation>
    <scope>IDENTIFICATION</scope>
</reference>
<dbReference type="Proteomes" id="UP000694381">
    <property type="component" value="Unassembled WGS sequence"/>
</dbReference>
<organism evidence="2 3">
    <name type="scientific">Nannospalax galili</name>
    <name type="common">Northern Israeli blind subterranean mole rat</name>
    <name type="synonym">Spalax galili</name>
    <dbReference type="NCBI Taxonomy" id="1026970"/>
    <lineage>
        <taxon>Eukaryota</taxon>
        <taxon>Metazoa</taxon>
        <taxon>Chordata</taxon>
        <taxon>Craniata</taxon>
        <taxon>Vertebrata</taxon>
        <taxon>Euteleostomi</taxon>
        <taxon>Mammalia</taxon>
        <taxon>Eutheria</taxon>
        <taxon>Euarchontoglires</taxon>
        <taxon>Glires</taxon>
        <taxon>Rodentia</taxon>
        <taxon>Myomorpha</taxon>
        <taxon>Muroidea</taxon>
        <taxon>Spalacidae</taxon>
        <taxon>Spalacinae</taxon>
        <taxon>Nannospalax</taxon>
    </lineage>
</organism>
<feature type="region of interest" description="Disordered" evidence="1">
    <location>
        <begin position="56"/>
        <end position="75"/>
    </location>
</feature>
<evidence type="ECO:0000313" key="2">
    <source>
        <dbReference type="Ensembl" id="ENSNGAP00000018013.1"/>
    </source>
</evidence>
<proteinExistence type="predicted"/>
<dbReference type="GO" id="GO:0120160">
    <property type="term" value="F:intraciliary transport particle A binding"/>
    <property type="evidence" value="ECO:0007669"/>
    <property type="project" value="TreeGrafter"/>
</dbReference>
<dbReference type="PANTHER" id="PTHR35543:SF1">
    <property type="entry name" value="INTRAFLAGELLAR TRANSPORT-ASSOCIATED PROTEIN"/>
    <property type="match status" value="1"/>
</dbReference>
<dbReference type="GeneTree" id="ENSGT00390000013149"/>
<name>A0A8C6RJ95_NANGA</name>
<dbReference type="Pfam" id="PF17722">
    <property type="entry name" value="IFTAP"/>
    <property type="match status" value="1"/>
</dbReference>
<reference evidence="2" key="2">
    <citation type="submission" date="2025-09" db="UniProtKB">
        <authorList>
            <consortium name="Ensembl"/>
        </authorList>
    </citation>
    <scope>IDENTIFICATION</scope>
</reference>
<dbReference type="AlphaFoldDB" id="A0A8C6RJ95"/>
<dbReference type="GO" id="GO:0097731">
    <property type="term" value="C:9+0 non-motile cilium"/>
    <property type="evidence" value="ECO:0007669"/>
    <property type="project" value="TreeGrafter"/>
</dbReference>
<keyword evidence="3" id="KW-1185">Reference proteome</keyword>
<dbReference type="GO" id="GO:0007340">
    <property type="term" value="P:acrosome reaction"/>
    <property type="evidence" value="ECO:0007669"/>
    <property type="project" value="TreeGrafter"/>
</dbReference>
<dbReference type="GO" id="GO:0005829">
    <property type="term" value="C:cytosol"/>
    <property type="evidence" value="ECO:0007669"/>
    <property type="project" value="TreeGrafter"/>
</dbReference>
<dbReference type="Ensembl" id="ENSNGAT00000023655.1">
    <property type="protein sequence ID" value="ENSNGAP00000018013.1"/>
    <property type="gene ID" value="ENSNGAG00000018262.1"/>
</dbReference>
<dbReference type="GO" id="GO:0007283">
    <property type="term" value="P:spermatogenesis"/>
    <property type="evidence" value="ECO:0007669"/>
    <property type="project" value="TreeGrafter"/>
</dbReference>
<dbReference type="InterPro" id="IPR040028">
    <property type="entry name" value="IFTAP"/>
</dbReference>
<evidence type="ECO:0000313" key="3">
    <source>
        <dbReference type="Proteomes" id="UP000694381"/>
    </source>
</evidence>
<sequence length="75" mass="8442">EQDVSTGVPAHVPCVDQPLTSEILGDEVQPFSLDEEFDYENVALTPKFSFEEIETIKESSNQKGKDTNLDWGPHY</sequence>
<protein>
    <submittedName>
        <fullName evidence="2">Intraflagellar transport associated protein</fullName>
    </submittedName>
</protein>
<evidence type="ECO:0000256" key="1">
    <source>
        <dbReference type="SAM" id="MobiDB-lite"/>
    </source>
</evidence>